<dbReference type="Proteomes" id="UP000823598">
    <property type="component" value="Unassembled WGS sequence"/>
</dbReference>
<gene>
    <name evidence="1" type="ORF">IAB88_00220</name>
</gene>
<organism evidence="1 2">
    <name type="scientific">Candidatus Limisoma faecipullorum</name>
    <dbReference type="NCBI Taxonomy" id="2840854"/>
    <lineage>
        <taxon>Bacteria</taxon>
        <taxon>Pseudomonadati</taxon>
        <taxon>Bacteroidota</taxon>
        <taxon>Bacteroidia</taxon>
        <taxon>Bacteroidales</taxon>
        <taxon>Candidatus Limisoma</taxon>
    </lineage>
</organism>
<dbReference type="Gene3D" id="3.40.50.150">
    <property type="entry name" value="Vaccinia Virus protein VP39"/>
    <property type="match status" value="1"/>
</dbReference>
<accession>A0A9D9NJ88</accession>
<proteinExistence type="predicted"/>
<reference evidence="1" key="1">
    <citation type="submission" date="2020-10" db="EMBL/GenBank/DDBJ databases">
        <authorList>
            <person name="Gilroy R."/>
        </authorList>
    </citation>
    <scope>NUCLEOTIDE SEQUENCE</scope>
    <source>
        <strain evidence="1">6919</strain>
    </source>
</reference>
<dbReference type="AlphaFoldDB" id="A0A9D9NJ88"/>
<evidence type="ECO:0000313" key="1">
    <source>
        <dbReference type="EMBL" id="MBO8475400.1"/>
    </source>
</evidence>
<evidence type="ECO:0000313" key="2">
    <source>
        <dbReference type="Proteomes" id="UP000823598"/>
    </source>
</evidence>
<evidence type="ECO:0008006" key="3">
    <source>
        <dbReference type="Google" id="ProtNLM"/>
    </source>
</evidence>
<comment type="caution">
    <text evidence="1">The sequence shown here is derived from an EMBL/GenBank/DDBJ whole genome shotgun (WGS) entry which is preliminary data.</text>
</comment>
<dbReference type="InterPro" id="IPR029063">
    <property type="entry name" value="SAM-dependent_MTases_sf"/>
</dbReference>
<dbReference type="EMBL" id="JADIMC010000005">
    <property type="protein sequence ID" value="MBO8475400.1"/>
    <property type="molecule type" value="Genomic_DNA"/>
</dbReference>
<dbReference type="SUPFAM" id="SSF53335">
    <property type="entry name" value="S-adenosyl-L-methionine-dependent methyltransferases"/>
    <property type="match status" value="1"/>
</dbReference>
<reference evidence="1" key="2">
    <citation type="journal article" date="2021" name="PeerJ">
        <title>Extensive microbial diversity within the chicken gut microbiome revealed by metagenomics and culture.</title>
        <authorList>
            <person name="Gilroy R."/>
            <person name="Ravi A."/>
            <person name="Getino M."/>
            <person name="Pursley I."/>
            <person name="Horton D.L."/>
            <person name="Alikhan N.F."/>
            <person name="Baker D."/>
            <person name="Gharbi K."/>
            <person name="Hall N."/>
            <person name="Watson M."/>
            <person name="Adriaenssens E.M."/>
            <person name="Foster-Nyarko E."/>
            <person name="Jarju S."/>
            <person name="Secka A."/>
            <person name="Antonio M."/>
            <person name="Oren A."/>
            <person name="Chaudhuri R.R."/>
            <person name="La Ragione R."/>
            <person name="Hildebrand F."/>
            <person name="Pallen M.J."/>
        </authorList>
    </citation>
    <scope>NUCLEOTIDE SEQUENCE</scope>
    <source>
        <strain evidence="1">6919</strain>
    </source>
</reference>
<protein>
    <recommendedName>
        <fullName evidence="3">SAM-dependent methyltransferase</fullName>
    </recommendedName>
</protein>
<sequence>MERLKRLWTAFSRYRSGKGFGVHSPFAFNFILKVLEERCPYYAYPDIEEKRKTAEELCPQGVLTRKEARLVFRVVNHFNPEKILQAGSGCGVSAVSALSVSAHSTMWLCNPSGDATAYHLLKEYSDRINFYKSAKACFNDYQADKPFVVVNSVCEDEYPLVSAFIKRTVQRDCVIIICNIVREPSSRILWKETVNAMTAGMSFTNGKIGVIVGHGKLPLMHYSFWL</sequence>
<name>A0A9D9NJ88_9BACT</name>